<accession>A0A6H1U5W4</accession>
<evidence type="ECO:0000259" key="6">
    <source>
        <dbReference type="PROSITE" id="PS51736"/>
    </source>
</evidence>
<dbReference type="SMART" id="SM00857">
    <property type="entry name" value="Resolvase"/>
    <property type="match status" value="1"/>
</dbReference>
<dbReference type="PANTHER" id="PTHR30461:SF23">
    <property type="entry name" value="DNA RECOMBINASE-RELATED"/>
    <property type="match status" value="1"/>
</dbReference>
<dbReference type="RefSeq" id="WP_168571165.1">
    <property type="nucleotide sequence ID" value="NZ_CP051167.1"/>
</dbReference>
<dbReference type="PANTHER" id="PTHR30461">
    <property type="entry name" value="DNA-INVERTASE FROM LAMBDOID PROPHAGE"/>
    <property type="match status" value="1"/>
</dbReference>
<keyword evidence="2" id="KW-0238">DNA-binding</keyword>
<dbReference type="PROSITE" id="PS51737">
    <property type="entry name" value="RECOMBINASE_DNA_BIND"/>
    <property type="match status" value="1"/>
</dbReference>
<protein>
    <submittedName>
        <fullName evidence="8">Recombinase family protein</fullName>
    </submittedName>
</protein>
<evidence type="ECO:0000313" key="8">
    <source>
        <dbReference type="EMBL" id="QIZ73019.1"/>
    </source>
</evidence>
<dbReference type="SUPFAM" id="SSF53041">
    <property type="entry name" value="Resolvase-like"/>
    <property type="match status" value="1"/>
</dbReference>
<dbReference type="CDD" id="cd00338">
    <property type="entry name" value="Ser_Recombinase"/>
    <property type="match status" value="1"/>
</dbReference>
<dbReference type="PROSITE" id="PS51736">
    <property type="entry name" value="RECOMBINASES_3"/>
    <property type="match status" value="1"/>
</dbReference>
<evidence type="ECO:0000256" key="4">
    <source>
        <dbReference type="PIRSR" id="PIRSR606118-50"/>
    </source>
</evidence>
<dbReference type="InterPro" id="IPR038109">
    <property type="entry name" value="DNA_bind_recomb_sf"/>
</dbReference>
<dbReference type="GO" id="GO:0000150">
    <property type="term" value="F:DNA strand exchange activity"/>
    <property type="evidence" value="ECO:0007669"/>
    <property type="project" value="InterPro"/>
</dbReference>
<keyword evidence="1" id="KW-0229">DNA integration</keyword>
<evidence type="ECO:0000256" key="5">
    <source>
        <dbReference type="PROSITE-ProRule" id="PRU10137"/>
    </source>
</evidence>
<dbReference type="Pfam" id="PF00239">
    <property type="entry name" value="Resolvase"/>
    <property type="match status" value="1"/>
</dbReference>
<sequence>MTKGFDNSTVIYIRVSTDEQAKEGVSIPAQVEKLTAYCKQAGLRVVSTIIDDGVSAGKFLSTRPGGSQLVELVRSRQVKNIVAVKLDRLFRSAADALTSVDNWDKLGASLHLLDFNGMSLDTSSPMGRMMLTMIAGFAELERNLCKQRTKDAIQHKKASKQKYCRSVYGYQTLEDGTMVPDASEQEAICIIKMMRSSGASLRAICSKLTELGYKTKRGGVQWYAATIKGILENDIHQLA</sequence>
<dbReference type="InterPro" id="IPR036162">
    <property type="entry name" value="Resolvase-like_N_sf"/>
</dbReference>
<dbReference type="Gene3D" id="3.40.50.1390">
    <property type="entry name" value="Resolvase, N-terminal catalytic domain"/>
    <property type="match status" value="1"/>
</dbReference>
<dbReference type="EMBL" id="CP051167">
    <property type="protein sequence ID" value="QIZ73019.1"/>
    <property type="molecule type" value="Genomic_DNA"/>
</dbReference>
<dbReference type="InterPro" id="IPR006119">
    <property type="entry name" value="Resolv_N"/>
</dbReference>
<dbReference type="Gene3D" id="3.90.1750.20">
    <property type="entry name" value="Putative Large Serine Recombinase, Chain B, Domain 2"/>
    <property type="match status" value="1"/>
</dbReference>
<proteinExistence type="predicted"/>
<evidence type="ECO:0000256" key="2">
    <source>
        <dbReference type="ARBA" id="ARBA00023125"/>
    </source>
</evidence>
<evidence type="ECO:0000313" key="9">
    <source>
        <dbReference type="Proteomes" id="UP000500857"/>
    </source>
</evidence>
<dbReference type="Pfam" id="PF07508">
    <property type="entry name" value="Recombinase"/>
    <property type="match status" value="1"/>
</dbReference>
<gene>
    <name evidence="8" type="ORF">HCG48_22435</name>
</gene>
<keyword evidence="3" id="KW-0233">DNA recombination</keyword>
<dbReference type="Proteomes" id="UP000500857">
    <property type="component" value="Chromosome"/>
</dbReference>
<name>A0A6H1U5W4_9CYAN</name>
<dbReference type="GO" id="GO:0015074">
    <property type="term" value="P:DNA integration"/>
    <property type="evidence" value="ECO:0007669"/>
    <property type="project" value="UniProtKB-KW"/>
</dbReference>
<dbReference type="InterPro" id="IPR050639">
    <property type="entry name" value="SSR_resolvase"/>
</dbReference>
<dbReference type="GO" id="GO:0003677">
    <property type="term" value="F:DNA binding"/>
    <property type="evidence" value="ECO:0007669"/>
    <property type="project" value="UniProtKB-KW"/>
</dbReference>
<keyword evidence="9" id="KW-1185">Reference proteome</keyword>
<dbReference type="PROSITE" id="PS00397">
    <property type="entry name" value="RECOMBINASES_1"/>
    <property type="match status" value="1"/>
</dbReference>
<dbReference type="InterPro" id="IPR011109">
    <property type="entry name" value="DNA_bind_recombinase_dom"/>
</dbReference>
<dbReference type="InterPro" id="IPR006118">
    <property type="entry name" value="Recombinase_CS"/>
</dbReference>
<reference evidence="8 9" key="1">
    <citation type="submission" date="2020-04" db="EMBL/GenBank/DDBJ databases">
        <authorList>
            <person name="Basu S."/>
            <person name="Maruthanayagam V."/>
            <person name="Chakraborty S."/>
            <person name="Pramanik A."/>
            <person name="Mukherjee J."/>
            <person name="Brink B."/>
        </authorList>
    </citation>
    <scope>NUCLEOTIDE SEQUENCE [LARGE SCALE GENOMIC DNA]</scope>
    <source>
        <strain evidence="8 9">AP17</strain>
    </source>
</reference>
<feature type="domain" description="Resolvase/invertase-type recombinase catalytic" evidence="6">
    <location>
        <begin position="8"/>
        <end position="160"/>
    </location>
</feature>
<evidence type="ECO:0000256" key="1">
    <source>
        <dbReference type="ARBA" id="ARBA00022908"/>
    </source>
</evidence>
<organism evidence="8 9">
    <name type="scientific">Oxynema aestuarii AP17</name>
    <dbReference type="NCBI Taxonomy" id="2064643"/>
    <lineage>
        <taxon>Bacteria</taxon>
        <taxon>Bacillati</taxon>
        <taxon>Cyanobacteriota</taxon>
        <taxon>Cyanophyceae</taxon>
        <taxon>Oscillatoriophycideae</taxon>
        <taxon>Oscillatoriales</taxon>
        <taxon>Oscillatoriaceae</taxon>
        <taxon>Oxynema</taxon>
        <taxon>Oxynema aestuarii</taxon>
    </lineage>
</organism>
<dbReference type="KEGG" id="oxy:HCG48_22435"/>
<feature type="domain" description="Recombinase" evidence="7">
    <location>
        <begin position="167"/>
        <end position="239"/>
    </location>
</feature>
<dbReference type="AlphaFoldDB" id="A0A6H1U5W4"/>
<evidence type="ECO:0000256" key="3">
    <source>
        <dbReference type="ARBA" id="ARBA00023172"/>
    </source>
</evidence>
<evidence type="ECO:0000259" key="7">
    <source>
        <dbReference type="PROSITE" id="PS51737"/>
    </source>
</evidence>
<feature type="active site" description="O-(5'-phospho-DNA)-serine intermediate" evidence="4 5">
    <location>
        <position position="16"/>
    </location>
</feature>